<feature type="region of interest" description="Disordered" evidence="1">
    <location>
        <begin position="1"/>
        <end position="26"/>
    </location>
</feature>
<dbReference type="RefSeq" id="WP_222404502.1">
    <property type="nucleotide sequence ID" value="NZ_JAHVKP010000001.1"/>
</dbReference>
<keyword evidence="2" id="KW-0472">Membrane</keyword>
<dbReference type="Proteomes" id="UP000824927">
    <property type="component" value="Unassembled WGS sequence"/>
</dbReference>
<evidence type="ECO:0000256" key="2">
    <source>
        <dbReference type="SAM" id="Phobius"/>
    </source>
</evidence>
<gene>
    <name evidence="3" type="ORF">KUV31_03325</name>
</gene>
<dbReference type="AlphaFoldDB" id="A0A9Q3RZR8"/>
<feature type="transmembrane region" description="Helical" evidence="2">
    <location>
        <begin position="46"/>
        <end position="69"/>
    </location>
</feature>
<protein>
    <submittedName>
        <fullName evidence="3">Uncharacterized protein</fullName>
    </submittedName>
</protein>
<proteinExistence type="predicted"/>
<dbReference type="EMBL" id="JAHVKP010000001">
    <property type="protein sequence ID" value="MBY6217368.1"/>
    <property type="molecule type" value="Genomic_DNA"/>
</dbReference>
<comment type="caution">
    <text evidence="3">The sequence shown here is derived from an EMBL/GenBank/DDBJ whole genome shotgun (WGS) entry which is preliminary data.</text>
</comment>
<evidence type="ECO:0000313" key="3">
    <source>
        <dbReference type="EMBL" id="MBY6217368.1"/>
    </source>
</evidence>
<reference evidence="3" key="1">
    <citation type="submission" date="2021-06" db="EMBL/GenBank/DDBJ databases">
        <title>50 bacteria genomes isolated from Dapeng, Shenzhen, China.</title>
        <authorList>
            <person name="Zheng W."/>
            <person name="Yu S."/>
            <person name="Huang Y."/>
        </authorList>
    </citation>
    <scope>NUCLEOTIDE SEQUENCE</scope>
    <source>
        <strain evidence="3">DP4N28-2</strain>
    </source>
</reference>
<keyword evidence="2" id="KW-0812">Transmembrane</keyword>
<evidence type="ECO:0000313" key="4">
    <source>
        <dbReference type="Proteomes" id="UP000824927"/>
    </source>
</evidence>
<accession>A0A9Q3RZR8</accession>
<keyword evidence="2" id="KW-1133">Transmembrane helix</keyword>
<evidence type="ECO:0000256" key="1">
    <source>
        <dbReference type="SAM" id="MobiDB-lite"/>
    </source>
</evidence>
<sequence>MEREDRLQPLGQDGIGKNLDGPPVTEEPVEEGKMLFHFIRNLSRDCGGFGIIELSLIAPQVMILTYYAFGL</sequence>
<organism evidence="3 4">
    <name type="scientific">Qipengyuania aquimaris</name>
    <dbReference type="NCBI Taxonomy" id="255984"/>
    <lineage>
        <taxon>Bacteria</taxon>
        <taxon>Pseudomonadati</taxon>
        <taxon>Pseudomonadota</taxon>
        <taxon>Alphaproteobacteria</taxon>
        <taxon>Sphingomonadales</taxon>
        <taxon>Erythrobacteraceae</taxon>
        <taxon>Qipengyuania</taxon>
    </lineage>
</organism>
<name>A0A9Q3RZR8_9SPHN</name>